<name>A0ABV7GEP4_9GAMM</name>
<gene>
    <name evidence="3" type="ORF">ACFOE0_11140</name>
</gene>
<evidence type="ECO:0000313" key="4">
    <source>
        <dbReference type="Proteomes" id="UP001595621"/>
    </source>
</evidence>
<dbReference type="InterPro" id="IPR032710">
    <property type="entry name" value="NTF2-like_dom_sf"/>
</dbReference>
<feature type="signal peptide" evidence="1">
    <location>
        <begin position="1"/>
        <end position="22"/>
    </location>
</feature>
<keyword evidence="4" id="KW-1185">Reference proteome</keyword>
<keyword evidence="1" id="KW-0732">Signal</keyword>
<comment type="caution">
    <text evidence="3">The sequence shown here is derived from an EMBL/GenBank/DDBJ whole genome shotgun (WGS) entry which is preliminary data.</text>
</comment>
<feature type="domain" description="DUF6841" evidence="2">
    <location>
        <begin position="34"/>
        <end position="156"/>
    </location>
</feature>
<reference evidence="4" key="1">
    <citation type="journal article" date="2019" name="Int. J. Syst. Evol. Microbiol.">
        <title>The Global Catalogue of Microorganisms (GCM) 10K type strain sequencing project: providing services to taxonomists for standard genome sequencing and annotation.</title>
        <authorList>
            <consortium name="The Broad Institute Genomics Platform"/>
            <consortium name="The Broad Institute Genome Sequencing Center for Infectious Disease"/>
            <person name="Wu L."/>
            <person name="Ma J."/>
        </authorList>
    </citation>
    <scope>NUCLEOTIDE SEQUENCE [LARGE SCALE GENOMIC DNA]</scope>
    <source>
        <strain evidence="4">KCTC 52277</strain>
    </source>
</reference>
<accession>A0ABV7GEP4</accession>
<evidence type="ECO:0000313" key="3">
    <source>
        <dbReference type="EMBL" id="MFC3138741.1"/>
    </source>
</evidence>
<dbReference type="Proteomes" id="UP001595621">
    <property type="component" value="Unassembled WGS sequence"/>
</dbReference>
<sequence length="165" mass="18517">MLKIQSLLIAILFTCVSAYSHAETPDNKSDTGQIQAMFTTYMAKYNGYLQTGKFDSTNDLYNQEFVYMSNSQAARTMTPVEFMQQAKGFLDTLKTRGVSAVKWESVNIKPLDENVAIASNVALRLRANGKVYNRVGATYLLKNTEQGWRIAAFTIHNADNSMTFN</sequence>
<dbReference type="Gene3D" id="3.10.450.50">
    <property type="match status" value="1"/>
</dbReference>
<organism evidence="3 4">
    <name type="scientific">Shewanella submarina</name>
    <dbReference type="NCBI Taxonomy" id="2016376"/>
    <lineage>
        <taxon>Bacteria</taxon>
        <taxon>Pseudomonadati</taxon>
        <taxon>Pseudomonadota</taxon>
        <taxon>Gammaproteobacteria</taxon>
        <taxon>Alteromonadales</taxon>
        <taxon>Shewanellaceae</taxon>
        <taxon>Shewanella</taxon>
    </lineage>
</organism>
<dbReference type="RefSeq" id="WP_248935926.1">
    <property type="nucleotide sequence ID" value="NZ_JAKILF010000003.1"/>
</dbReference>
<evidence type="ECO:0000259" key="2">
    <source>
        <dbReference type="Pfam" id="PF20795"/>
    </source>
</evidence>
<feature type="chain" id="PRO_5045966185" evidence="1">
    <location>
        <begin position="23"/>
        <end position="165"/>
    </location>
</feature>
<evidence type="ECO:0000256" key="1">
    <source>
        <dbReference type="SAM" id="SignalP"/>
    </source>
</evidence>
<dbReference type="SUPFAM" id="SSF54427">
    <property type="entry name" value="NTF2-like"/>
    <property type="match status" value="1"/>
</dbReference>
<dbReference type="InterPro" id="IPR049219">
    <property type="entry name" value="DUF6841"/>
</dbReference>
<dbReference type="EMBL" id="JBHRTD010000012">
    <property type="protein sequence ID" value="MFC3138741.1"/>
    <property type="molecule type" value="Genomic_DNA"/>
</dbReference>
<proteinExistence type="predicted"/>
<dbReference type="Pfam" id="PF20795">
    <property type="entry name" value="DUF6841"/>
    <property type="match status" value="1"/>
</dbReference>
<protein>
    <submittedName>
        <fullName evidence="3">Nuclear transport factor 2 family protein</fullName>
    </submittedName>
</protein>